<evidence type="ECO:0000259" key="1">
    <source>
        <dbReference type="Pfam" id="PF24696"/>
    </source>
</evidence>
<evidence type="ECO:0000313" key="2">
    <source>
        <dbReference type="EMBL" id="GEC19791.1"/>
    </source>
</evidence>
<sequence length="77" mass="7984">MHDFAALEARGVVAAFCASTEFVDASAAQARALGYREVPAVFVPHPIQDRTDDETRALADAALDAVLAAVTTGGPAR</sequence>
<accession>A0A4Y3WNH4</accession>
<name>A0A4Y3WNH4_9PSEU</name>
<evidence type="ECO:0000313" key="3">
    <source>
        <dbReference type="Proteomes" id="UP000320338"/>
    </source>
</evidence>
<dbReference type="AlphaFoldDB" id="A0A4Y3WNH4"/>
<protein>
    <recommendedName>
        <fullName evidence="1">UGSC-like domain-containing protein</fullName>
    </recommendedName>
</protein>
<reference evidence="2 3" key="1">
    <citation type="submission" date="2019-06" db="EMBL/GenBank/DDBJ databases">
        <title>Whole genome shotgun sequence of Pseudonocardia hydrocarbonoxydans NBRC 14498.</title>
        <authorList>
            <person name="Hosoyama A."/>
            <person name="Uohara A."/>
            <person name="Ohji S."/>
            <person name="Ichikawa N."/>
        </authorList>
    </citation>
    <scope>NUCLEOTIDE SEQUENCE [LARGE SCALE GENOMIC DNA]</scope>
    <source>
        <strain evidence="2 3">NBRC 14498</strain>
    </source>
</reference>
<dbReference type="Proteomes" id="UP000320338">
    <property type="component" value="Unassembled WGS sequence"/>
</dbReference>
<feature type="domain" description="UGSC-like" evidence="1">
    <location>
        <begin position="1"/>
        <end position="71"/>
    </location>
</feature>
<gene>
    <name evidence="2" type="ORF">PHY01_20740</name>
</gene>
<keyword evidence="3" id="KW-1185">Reference proteome</keyword>
<organism evidence="2 3">
    <name type="scientific">Pseudonocardia hydrocarbonoxydans</name>
    <dbReference type="NCBI Taxonomy" id="76726"/>
    <lineage>
        <taxon>Bacteria</taxon>
        <taxon>Bacillati</taxon>
        <taxon>Actinomycetota</taxon>
        <taxon>Actinomycetes</taxon>
        <taxon>Pseudonocardiales</taxon>
        <taxon>Pseudonocardiaceae</taxon>
        <taxon>Pseudonocardia</taxon>
    </lineage>
</organism>
<dbReference type="InterPro" id="IPR057767">
    <property type="entry name" value="UGSC-like_dom"/>
</dbReference>
<dbReference type="Pfam" id="PF24696">
    <property type="entry name" value="UGSC"/>
    <property type="match status" value="1"/>
</dbReference>
<proteinExistence type="predicted"/>
<dbReference type="OrthoDB" id="7620369at2"/>
<comment type="caution">
    <text evidence="2">The sequence shown here is derived from an EMBL/GenBank/DDBJ whole genome shotgun (WGS) entry which is preliminary data.</text>
</comment>
<dbReference type="EMBL" id="BJNG01000016">
    <property type="protein sequence ID" value="GEC19791.1"/>
    <property type="molecule type" value="Genomic_DNA"/>
</dbReference>